<evidence type="ECO:0000256" key="1">
    <source>
        <dbReference type="SAM" id="Phobius"/>
    </source>
</evidence>
<feature type="transmembrane region" description="Helical" evidence="1">
    <location>
        <begin position="39"/>
        <end position="59"/>
    </location>
</feature>
<dbReference type="Proteomes" id="UP000199406">
    <property type="component" value="Unassembled WGS sequence"/>
</dbReference>
<sequence>MDRRGPALACLMLFVVLTGVAIAVGGARPASAQGAAPWLIQMLAYLCAVAGGAVLVSASDQRELRLGGLVLAAAVVMLLVDGLTMLSEEEGANIGAGLARVVCLLLIGGATVRVALDVAAARRAAPSAGS</sequence>
<evidence type="ECO:0000313" key="2">
    <source>
        <dbReference type="EMBL" id="SDF75522.1"/>
    </source>
</evidence>
<keyword evidence="3" id="KW-1185">Reference proteome</keyword>
<name>A0A1G7NNG0_9ACTN</name>
<dbReference type="AlphaFoldDB" id="A0A1G7NNG0"/>
<dbReference type="EMBL" id="FNBT01000006">
    <property type="protein sequence ID" value="SDF75522.1"/>
    <property type="molecule type" value="Genomic_DNA"/>
</dbReference>
<feature type="transmembrane region" description="Helical" evidence="1">
    <location>
        <begin position="66"/>
        <end position="86"/>
    </location>
</feature>
<keyword evidence="1" id="KW-0472">Membrane</keyword>
<organism evidence="2 3">
    <name type="scientific">Blastococcus aurantiacus</name>
    <dbReference type="NCBI Taxonomy" id="1550231"/>
    <lineage>
        <taxon>Bacteria</taxon>
        <taxon>Bacillati</taxon>
        <taxon>Actinomycetota</taxon>
        <taxon>Actinomycetes</taxon>
        <taxon>Geodermatophilales</taxon>
        <taxon>Geodermatophilaceae</taxon>
        <taxon>Blastococcus</taxon>
    </lineage>
</organism>
<reference evidence="3" key="1">
    <citation type="submission" date="2016-10" db="EMBL/GenBank/DDBJ databases">
        <authorList>
            <person name="Varghese N."/>
            <person name="Submissions S."/>
        </authorList>
    </citation>
    <scope>NUCLEOTIDE SEQUENCE [LARGE SCALE GENOMIC DNA]</scope>
    <source>
        <strain evidence="3">DSM 44268</strain>
    </source>
</reference>
<evidence type="ECO:0000313" key="3">
    <source>
        <dbReference type="Proteomes" id="UP000199406"/>
    </source>
</evidence>
<dbReference type="OrthoDB" id="5196330at2"/>
<proteinExistence type="predicted"/>
<protein>
    <submittedName>
        <fullName evidence="2">Uncharacterized protein</fullName>
    </submittedName>
</protein>
<gene>
    <name evidence="2" type="ORF">SAMN05660662_3258</name>
</gene>
<dbReference type="STRING" id="1550231.SAMN05660662_3258"/>
<keyword evidence="1" id="KW-0812">Transmembrane</keyword>
<feature type="transmembrane region" description="Helical" evidence="1">
    <location>
        <begin position="98"/>
        <end position="116"/>
    </location>
</feature>
<dbReference type="RefSeq" id="WP_091768970.1">
    <property type="nucleotide sequence ID" value="NZ_FNBT01000006.1"/>
</dbReference>
<keyword evidence="1" id="KW-1133">Transmembrane helix</keyword>
<accession>A0A1G7NNG0</accession>